<proteinExistence type="inferred from homology"/>
<comment type="similarity">
    <text evidence="1">Belongs to the universal stress protein A family.</text>
</comment>
<dbReference type="PANTHER" id="PTHR46268:SF27">
    <property type="entry name" value="UNIVERSAL STRESS PROTEIN RV2623"/>
    <property type="match status" value="1"/>
</dbReference>
<protein>
    <submittedName>
        <fullName evidence="5">Universal stress protein</fullName>
    </submittedName>
</protein>
<dbReference type="SUPFAM" id="SSF52402">
    <property type="entry name" value="Adenine nucleotide alpha hydrolases-like"/>
    <property type="match status" value="1"/>
</dbReference>
<evidence type="ECO:0000256" key="3">
    <source>
        <dbReference type="ARBA" id="ARBA00022840"/>
    </source>
</evidence>
<dbReference type="RefSeq" id="WP_353714121.1">
    <property type="nucleotide sequence ID" value="NZ_CP159307.1"/>
</dbReference>
<dbReference type="CDD" id="cd00293">
    <property type="entry name" value="USP-like"/>
    <property type="match status" value="1"/>
</dbReference>
<keyword evidence="2" id="KW-0547">Nucleotide-binding</keyword>
<sequence>MYKKLLVPLDGSELSETILPQVVAVAKPASAAVVLLRVRESLDRGVRQTLGEDIAEKLDTVNREEIQGYLDRIAGDLLRDGIAADIAIAEGNPAEAIINYASTHAVDLIVMATHGRGGLTRWAFGSVADKVLRQSPVPVLLSPVTGSRA</sequence>
<dbReference type="EMBL" id="CP159307">
    <property type="protein sequence ID" value="XCH32853.1"/>
    <property type="molecule type" value="Genomic_DNA"/>
</dbReference>
<dbReference type="PRINTS" id="PR01438">
    <property type="entry name" value="UNVRSLSTRESS"/>
</dbReference>
<evidence type="ECO:0000313" key="5">
    <source>
        <dbReference type="EMBL" id="XCH32853.1"/>
    </source>
</evidence>
<feature type="domain" description="UspA" evidence="4">
    <location>
        <begin position="1"/>
        <end position="141"/>
    </location>
</feature>
<dbReference type="PANTHER" id="PTHR46268">
    <property type="entry name" value="STRESS RESPONSE PROTEIN NHAX"/>
    <property type="match status" value="1"/>
</dbReference>
<gene>
    <name evidence="5" type="ORF">ABV300_06775</name>
</gene>
<reference evidence="5" key="1">
    <citation type="submission" date="2024-06" db="EMBL/GenBank/DDBJ databases">
        <title>A Novel Isolate, Dehalogenimonas sp. Strain 4OHTPN, Dechlorinates Aromatic 4 Hydroxy chlorothalonil by a Novel Reductive Dehalogenase.</title>
        <authorList>
            <person name="Liu G."/>
        </authorList>
    </citation>
    <scope>NUCLEOTIDE SEQUENCE</scope>
    <source>
        <strain evidence="5">4OHTPN</strain>
    </source>
</reference>
<dbReference type="InterPro" id="IPR006016">
    <property type="entry name" value="UspA"/>
</dbReference>
<dbReference type="GO" id="GO:0005524">
    <property type="term" value="F:ATP binding"/>
    <property type="evidence" value="ECO:0007669"/>
    <property type="project" value="UniProtKB-KW"/>
</dbReference>
<dbReference type="AlphaFoldDB" id="A0AAU8G7K6"/>
<dbReference type="Gene3D" id="3.40.50.620">
    <property type="entry name" value="HUPs"/>
    <property type="match status" value="1"/>
</dbReference>
<evidence type="ECO:0000256" key="1">
    <source>
        <dbReference type="ARBA" id="ARBA00008791"/>
    </source>
</evidence>
<evidence type="ECO:0000259" key="4">
    <source>
        <dbReference type="Pfam" id="PF00582"/>
    </source>
</evidence>
<dbReference type="InterPro" id="IPR014729">
    <property type="entry name" value="Rossmann-like_a/b/a_fold"/>
</dbReference>
<keyword evidence="3" id="KW-0067">ATP-binding</keyword>
<dbReference type="Pfam" id="PF00582">
    <property type="entry name" value="Usp"/>
    <property type="match status" value="1"/>
</dbReference>
<accession>A0AAU8G7K6</accession>
<evidence type="ECO:0000256" key="2">
    <source>
        <dbReference type="ARBA" id="ARBA00022741"/>
    </source>
</evidence>
<organism evidence="5">
    <name type="scientific">Dehalogenimonas sp. 4OHTPN</name>
    <dbReference type="NCBI Taxonomy" id="3166643"/>
    <lineage>
        <taxon>Bacteria</taxon>
        <taxon>Bacillati</taxon>
        <taxon>Chloroflexota</taxon>
        <taxon>Dehalococcoidia</taxon>
        <taxon>Dehalococcoidales</taxon>
        <taxon>Dehalococcoidaceae</taxon>
        <taxon>Dehalogenimonas</taxon>
    </lineage>
</organism>
<dbReference type="InterPro" id="IPR006015">
    <property type="entry name" value="Universal_stress_UspA"/>
</dbReference>
<name>A0AAU8G7K6_9CHLR</name>